<dbReference type="PATRIC" id="fig|1265861.3.peg.1578"/>
<protein>
    <recommendedName>
        <fullName evidence="4">Putative hemin transport system permease protein HrtB</fullName>
    </recommendedName>
</protein>
<dbReference type="Proteomes" id="UP000019243">
    <property type="component" value="Unassembled WGS sequence"/>
</dbReference>
<feature type="domain" description="ABC3 transporter permease C-terminal" evidence="12">
    <location>
        <begin position="240"/>
        <end position="351"/>
    </location>
</feature>
<reference evidence="13 14" key="1">
    <citation type="submission" date="2012-12" db="EMBL/GenBank/DDBJ databases">
        <title>Novel taxa of Listeriaceae from agricultural environments in the United States.</title>
        <authorList>
            <person name="den Bakker H.C."/>
            <person name="Allred A."/>
            <person name="Warchocki S."/>
            <person name="Wright E.M."/>
            <person name="Burrell A."/>
            <person name="Nightingale K.K."/>
            <person name="Kephart D."/>
            <person name="Wiedmann M."/>
        </authorList>
    </citation>
    <scope>NUCLEOTIDE SEQUENCE [LARGE SCALE GENOMIC DNA]</scope>
    <source>
        <strain evidence="13 14">FSL F6-1037</strain>
    </source>
</reference>
<keyword evidence="14" id="KW-1185">Reference proteome</keyword>
<accession>W7CR26</accession>
<comment type="subunit">
    <text evidence="3">The complex is composed of two ATP-binding proteins (HrtA), two transmembrane proteins (HrtB) and a solute-binding protein.</text>
</comment>
<dbReference type="AlphaFoldDB" id="W7CR26"/>
<comment type="caution">
    <text evidence="13">The sequence shown here is derived from an EMBL/GenBank/DDBJ whole genome shotgun (WGS) entry which is preliminary data.</text>
</comment>
<dbReference type="InterPro" id="IPR003838">
    <property type="entry name" value="ABC3_permease_C"/>
</dbReference>
<dbReference type="PANTHER" id="PTHR43738:SF1">
    <property type="entry name" value="HEMIN TRANSPORT SYSTEM PERMEASE PROTEIN HRTB-RELATED"/>
    <property type="match status" value="1"/>
</dbReference>
<dbReference type="RefSeq" id="WP_035314832.1">
    <property type="nucleotide sequence ID" value="NZ_AODH01000031.1"/>
</dbReference>
<dbReference type="EMBL" id="AODH01000031">
    <property type="protein sequence ID" value="EUJ39085.1"/>
    <property type="molecule type" value="Genomic_DNA"/>
</dbReference>
<evidence type="ECO:0000256" key="7">
    <source>
        <dbReference type="ARBA" id="ARBA00022692"/>
    </source>
</evidence>
<dbReference type="Pfam" id="PF02687">
    <property type="entry name" value="FtsX"/>
    <property type="match status" value="1"/>
</dbReference>
<evidence type="ECO:0000256" key="9">
    <source>
        <dbReference type="ARBA" id="ARBA00023136"/>
    </source>
</evidence>
<keyword evidence="7 11" id="KW-0812">Transmembrane</keyword>
<evidence type="ECO:0000256" key="2">
    <source>
        <dbReference type="ARBA" id="ARBA00008697"/>
    </source>
</evidence>
<proteinExistence type="inferred from homology"/>
<evidence type="ECO:0000256" key="10">
    <source>
        <dbReference type="ARBA" id="ARBA00024973"/>
    </source>
</evidence>
<evidence type="ECO:0000256" key="8">
    <source>
        <dbReference type="ARBA" id="ARBA00022989"/>
    </source>
</evidence>
<name>W7CR26_9LIST</name>
<evidence type="ECO:0000256" key="4">
    <source>
        <dbReference type="ARBA" id="ARBA00016962"/>
    </source>
</evidence>
<keyword evidence="8 11" id="KW-1133">Transmembrane helix</keyword>
<evidence type="ECO:0000256" key="11">
    <source>
        <dbReference type="SAM" id="Phobius"/>
    </source>
</evidence>
<dbReference type="OrthoDB" id="384327at2"/>
<comment type="subcellular location">
    <subcellularLocation>
        <location evidence="1">Cell membrane</location>
        <topology evidence="1">Multi-pass membrane protein</topology>
    </subcellularLocation>
</comment>
<evidence type="ECO:0000256" key="1">
    <source>
        <dbReference type="ARBA" id="ARBA00004651"/>
    </source>
</evidence>
<dbReference type="InterPro" id="IPR051125">
    <property type="entry name" value="ABC-4/HrtB_transporter"/>
</dbReference>
<evidence type="ECO:0000256" key="6">
    <source>
        <dbReference type="ARBA" id="ARBA00022475"/>
    </source>
</evidence>
<gene>
    <name evidence="13" type="ORF">BCAMP_08030</name>
</gene>
<keyword evidence="5" id="KW-0813">Transport</keyword>
<evidence type="ECO:0000256" key="5">
    <source>
        <dbReference type="ARBA" id="ARBA00022448"/>
    </source>
</evidence>
<feature type="transmembrane region" description="Helical" evidence="11">
    <location>
        <begin position="323"/>
        <end position="344"/>
    </location>
</feature>
<keyword evidence="9 11" id="KW-0472">Membrane</keyword>
<evidence type="ECO:0000313" key="14">
    <source>
        <dbReference type="Proteomes" id="UP000019243"/>
    </source>
</evidence>
<dbReference type="PANTHER" id="PTHR43738">
    <property type="entry name" value="ABC TRANSPORTER, MEMBRANE PROTEIN"/>
    <property type="match status" value="1"/>
</dbReference>
<dbReference type="GO" id="GO:0005886">
    <property type="term" value="C:plasma membrane"/>
    <property type="evidence" value="ECO:0007669"/>
    <property type="project" value="UniProtKB-SubCell"/>
</dbReference>
<comment type="function">
    <text evidence="10">Part of the ABC transporter complex hrt involved in hemin import. Responsible for the translocation of the substrate across the membrane.</text>
</comment>
<evidence type="ECO:0000259" key="12">
    <source>
        <dbReference type="Pfam" id="PF02687"/>
    </source>
</evidence>
<evidence type="ECO:0000313" key="13">
    <source>
        <dbReference type="EMBL" id="EUJ39085.1"/>
    </source>
</evidence>
<sequence>MFLALKEIKQSRLRSSMVVVIMTLIIWLVLFVAGLAAGLGNENASAIKAMPVSHFIIQEDAGERIARSTVSDSQLQQIKQQYGSAVMPLQLQQATITSPSDTNKTDVTYFGIDFTTELAPQPTLAAVDDKSVVIDDSFKAAGYTIGDAFKDERTGTVFTIKGFTAGKAYSHTPVIYLSTSAFKQIATPSATKKAGVNVVALRITDDEAQQLAIKGLTVVTKAAVVKQIPGYKEEQGSLTMMIAFLIGIATFVLAAFFYVITIQKMSQYGVLKALGATNRYLAKSLLLQIIFLALISIIISVLLTLGVAQLLPATMPFELSLPLVSGIIAIFVVVALLGSLLSLYRVFKVDPIEAIGGAGE</sequence>
<comment type="similarity">
    <text evidence="2">Belongs to the ABC-4 integral membrane protein family. HrtB subfamily.</text>
</comment>
<organism evidence="13 14">
    <name type="scientific">Brochothrix campestris FSL F6-1037</name>
    <dbReference type="NCBI Taxonomy" id="1265861"/>
    <lineage>
        <taxon>Bacteria</taxon>
        <taxon>Bacillati</taxon>
        <taxon>Bacillota</taxon>
        <taxon>Bacilli</taxon>
        <taxon>Bacillales</taxon>
        <taxon>Listeriaceae</taxon>
        <taxon>Brochothrix</taxon>
    </lineage>
</organism>
<feature type="transmembrane region" description="Helical" evidence="11">
    <location>
        <begin position="280"/>
        <end position="303"/>
    </location>
</feature>
<dbReference type="STRING" id="1265861.BCAMP_08030"/>
<keyword evidence="6" id="KW-1003">Cell membrane</keyword>
<evidence type="ECO:0000256" key="3">
    <source>
        <dbReference type="ARBA" id="ARBA00011131"/>
    </source>
</evidence>
<feature type="transmembrane region" description="Helical" evidence="11">
    <location>
        <begin position="238"/>
        <end position="260"/>
    </location>
</feature>